<evidence type="ECO:0000256" key="15">
    <source>
        <dbReference type="SAM" id="MobiDB-lite"/>
    </source>
</evidence>
<dbReference type="GO" id="GO:0016787">
    <property type="term" value="F:hydrolase activity"/>
    <property type="evidence" value="ECO:0007669"/>
    <property type="project" value="UniProtKB-KW"/>
</dbReference>
<keyword evidence="12" id="KW-0233">DNA recombination</keyword>
<keyword evidence="10" id="KW-0695">RNA-directed DNA polymerase</keyword>
<dbReference type="GO" id="GO:0004519">
    <property type="term" value="F:endonuclease activity"/>
    <property type="evidence" value="ECO:0007669"/>
    <property type="project" value="UniProtKB-KW"/>
</dbReference>
<keyword evidence="8" id="KW-0694">RNA-binding</keyword>
<evidence type="ECO:0000256" key="12">
    <source>
        <dbReference type="ARBA" id="ARBA00023172"/>
    </source>
</evidence>
<dbReference type="GO" id="GO:0003887">
    <property type="term" value="F:DNA-directed DNA polymerase activity"/>
    <property type="evidence" value="ECO:0007669"/>
    <property type="project" value="UniProtKB-KW"/>
</dbReference>
<keyword evidence="11" id="KW-0239">DNA-directed DNA polymerase</keyword>
<gene>
    <name evidence="17" type="ORF">PCASD_24734</name>
</gene>
<reference evidence="17 18" key="1">
    <citation type="submission" date="2017-11" db="EMBL/GenBank/DDBJ databases">
        <title>De novo assembly and phasing of dikaryotic genomes from two isolates of Puccinia coronata f. sp. avenae, the causal agent of oat crown rust.</title>
        <authorList>
            <person name="Miller M.E."/>
            <person name="Zhang Y."/>
            <person name="Omidvar V."/>
            <person name="Sperschneider J."/>
            <person name="Schwessinger B."/>
            <person name="Raley C."/>
            <person name="Palmer J.M."/>
            <person name="Garnica D."/>
            <person name="Upadhyaya N."/>
            <person name="Rathjen J."/>
            <person name="Taylor J.M."/>
            <person name="Park R.F."/>
            <person name="Dodds P.N."/>
            <person name="Hirsch C.D."/>
            <person name="Kianian S.F."/>
            <person name="Figueroa M."/>
        </authorList>
    </citation>
    <scope>NUCLEOTIDE SEQUENCE [LARGE SCALE GENOMIC DNA]</scope>
    <source>
        <strain evidence="17">12SD80</strain>
    </source>
</reference>
<dbReference type="PANTHER" id="PTHR42648:SF11">
    <property type="entry name" value="TRANSPOSON TY4-P GAG-POL POLYPROTEIN"/>
    <property type="match status" value="1"/>
</dbReference>
<dbReference type="Pfam" id="PF13976">
    <property type="entry name" value="gag_pre-integrs"/>
    <property type="match status" value="1"/>
</dbReference>
<comment type="catalytic activity">
    <reaction evidence="13">
        <text>DNA(n) + a 2'-deoxyribonucleoside 5'-triphosphate = DNA(n+1) + diphosphate</text>
        <dbReference type="Rhea" id="RHEA:22508"/>
        <dbReference type="Rhea" id="RHEA-COMP:17339"/>
        <dbReference type="Rhea" id="RHEA-COMP:17340"/>
        <dbReference type="ChEBI" id="CHEBI:33019"/>
        <dbReference type="ChEBI" id="CHEBI:61560"/>
        <dbReference type="ChEBI" id="CHEBI:173112"/>
        <dbReference type="EC" id="2.7.7.49"/>
    </reaction>
</comment>
<evidence type="ECO:0000256" key="2">
    <source>
        <dbReference type="ARBA" id="ARBA00022695"/>
    </source>
</evidence>
<dbReference type="GO" id="GO:0003964">
    <property type="term" value="F:RNA-directed DNA polymerase activity"/>
    <property type="evidence" value="ECO:0007669"/>
    <property type="project" value="UniProtKB-KW"/>
</dbReference>
<keyword evidence="5" id="KW-0255">Endonuclease</keyword>
<dbReference type="InterPro" id="IPR001584">
    <property type="entry name" value="Integrase_cat-core"/>
</dbReference>
<evidence type="ECO:0000256" key="8">
    <source>
        <dbReference type="ARBA" id="ARBA00022884"/>
    </source>
</evidence>
<evidence type="ECO:0000256" key="13">
    <source>
        <dbReference type="ARBA" id="ARBA00048173"/>
    </source>
</evidence>
<feature type="domain" description="Integrase catalytic" evidence="16">
    <location>
        <begin position="263"/>
        <end position="429"/>
    </location>
</feature>
<evidence type="ECO:0000256" key="7">
    <source>
        <dbReference type="ARBA" id="ARBA00022842"/>
    </source>
</evidence>
<evidence type="ECO:0000256" key="1">
    <source>
        <dbReference type="ARBA" id="ARBA00022578"/>
    </source>
</evidence>
<dbReference type="EMBL" id="PGCI01000863">
    <property type="protein sequence ID" value="PLW13107.1"/>
    <property type="molecule type" value="Genomic_DNA"/>
</dbReference>
<dbReference type="InterPro" id="IPR036397">
    <property type="entry name" value="RNaseH_sf"/>
</dbReference>
<evidence type="ECO:0000256" key="14">
    <source>
        <dbReference type="ARBA" id="ARBA00049244"/>
    </source>
</evidence>
<evidence type="ECO:0000313" key="18">
    <source>
        <dbReference type="Proteomes" id="UP000235392"/>
    </source>
</evidence>
<protein>
    <recommendedName>
        <fullName evidence="16">Integrase catalytic domain-containing protein</fullName>
    </recommendedName>
</protein>
<dbReference type="AlphaFoldDB" id="A0A2N5SIN3"/>
<dbReference type="Pfam" id="PF00665">
    <property type="entry name" value="rve"/>
    <property type="match status" value="1"/>
</dbReference>
<keyword evidence="4" id="KW-0479">Metal-binding</keyword>
<dbReference type="GO" id="GO:0006310">
    <property type="term" value="P:DNA recombination"/>
    <property type="evidence" value="ECO:0007669"/>
    <property type="project" value="UniProtKB-KW"/>
</dbReference>
<dbReference type="GO" id="GO:0015074">
    <property type="term" value="P:DNA integration"/>
    <property type="evidence" value="ECO:0007669"/>
    <property type="project" value="UniProtKB-KW"/>
</dbReference>
<evidence type="ECO:0000256" key="5">
    <source>
        <dbReference type="ARBA" id="ARBA00022759"/>
    </source>
</evidence>
<dbReference type="InterPro" id="IPR039537">
    <property type="entry name" value="Retrotran_Ty1/copia-like"/>
</dbReference>
<evidence type="ECO:0000256" key="11">
    <source>
        <dbReference type="ARBA" id="ARBA00022932"/>
    </source>
</evidence>
<keyword evidence="3" id="KW-0540">Nuclease</keyword>
<comment type="caution">
    <text evidence="17">The sequence shown here is derived from an EMBL/GenBank/DDBJ whole genome shotgun (WGS) entry which is preliminary data.</text>
</comment>
<dbReference type="GO" id="GO:0003723">
    <property type="term" value="F:RNA binding"/>
    <property type="evidence" value="ECO:0007669"/>
    <property type="project" value="UniProtKB-KW"/>
</dbReference>
<keyword evidence="11" id="KW-0808">Transferase</keyword>
<dbReference type="Gene3D" id="3.30.420.10">
    <property type="entry name" value="Ribonuclease H-like superfamily/Ribonuclease H"/>
    <property type="match status" value="1"/>
</dbReference>
<evidence type="ECO:0000259" key="16">
    <source>
        <dbReference type="PROSITE" id="PS50994"/>
    </source>
</evidence>
<organism evidence="17 18">
    <name type="scientific">Puccinia coronata f. sp. avenae</name>
    <dbReference type="NCBI Taxonomy" id="200324"/>
    <lineage>
        <taxon>Eukaryota</taxon>
        <taxon>Fungi</taxon>
        <taxon>Dikarya</taxon>
        <taxon>Basidiomycota</taxon>
        <taxon>Pucciniomycotina</taxon>
        <taxon>Pucciniomycetes</taxon>
        <taxon>Pucciniales</taxon>
        <taxon>Pucciniaceae</taxon>
        <taxon>Puccinia</taxon>
    </lineage>
</organism>
<name>A0A2N5SIN3_9BASI</name>
<dbReference type="InterPro" id="IPR012337">
    <property type="entry name" value="RNaseH-like_sf"/>
</dbReference>
<evidence type="ECO:0000256" key="10">
    <source>
        <dbReference type="ARBA" id="ARBA00022918"/>
    </source>
</evidence>
<comment type="catalytic activity">
    <reaction evidence="14">
        <text>DNA(n) + a 2'-deoxyribonucleoside 5'-triphosphate = DNA(n+1) + diphosphate</text>
        <dbReference type="Rhea" id="RHEA:22508"/>
        <dbReference type="Rhea" id="RHEA-COMP:17339"/>
        <dbReference type="Rhea" id="RHEA-COMP:17340"/>
        <dbReference type="ChEBI" id="CHEBI:33019"/>
        <dbReference type="ChEBI" id="CHEBI:61560"/>
        <dbReference type="ChEBI" id="CHEBI:173112"/>
        <dbReference type="EC" id="2.7.7.7"/>
    </reaction>
</comment>
<accession>A0A2N5SIN3</accession>
<feature type="region of interest" description="Disordered" evidence="15">
    <location>
        <begin position="21"/>
        <end position="53"/>
    </location>
</feature>
<sequence>MSDPILLLTKLRDIAFNEKTRKKPAMQEKSAVAMSTNSRNRVRTGCRNKKHNPAIKSHTKENCWAIHPKKKEEFLAHNSVAVTASTSSSSSSQHQVPAFAAVTTAHCHLTRSSSSPAVLDSALIAQSNGKVLELKDALFVPGLSRNLISMTQLVKKSAVITRMNQLVRIVIDDTITFDCKDSNHIMEIQGEIGPVSREALALVTTTHSLSTSAFKTWHNHLGHAGIARLQSVLPGVKLVKSTTCNSCMKGKVSRVPFKGHFDRADHPLAVVHADLVGPITPSTNSGKRYFITLVNQYTGFISVTLLHCKSDTMEAILEFKAFYENQTEQRMKKLITNGGREFCNNTLSDVLKSHGIQHNMSPPYTPQHNGLAERANKTIINMSCCMLVQSCLAKEWWGEAVRTAALTTNCLPTLSKSEFSPLEQMFKKVPNIGFFHTFGCKVWMVKPPEKRTSKFDPIAWDAIMLGYSNDYSCY</sequence>
<evidence type="ECO:0000256" key="6">
    <source>
        <dbReference type="ARBA" id="ARBA00022801"/>
    </source>
</evidence>
<dbReference type="GO" id="GO:0032196">
    <property type="term" value="P:transposition"/>
    <property type="evidence" value="ECO:0007669"/>
    <property type="project" value="UniProtKB-KW"/>
</dbReference>
<keyword evidence="2" id="KW-0548">Nucleotidyltransferase</keyword>
<dbReference type="InterPro" id="IPR025724">
    <property type="entry name" value="GAG-pre-integrase_dom"/>
</dbReference>
<dbReference type="Proteomes" id="UP000235392">
    <property type="component" value="Unassembled WGS sequence"/>
</dbReference>
<keyword evidence="6" id="KW-0378">Hydrolase</keyword>
<dbReference type="PANTHER" id="PTHR42648">
    <property type="entry name" value="TRANSPOSASE, PUTATIVE-RELATED"/>
    <property type="match status" value="1"/>
</dbReference>
<keyword evidence="1" id="KW-0815">Transposition</keyword>
<evidence type="ECO:0000256" key="9">
    <source>
        <dbReference type="ARBA" id="ARBA00022908"/>
    </source>
</evidence>
<dbReference type="GO" id="GO:0005634">
    <property type="term" value="C:nucleus"/>
    <property type="evidence" value="ECO:0007669"/>
    <property type="project" value="UniProtKB-ARBA"/>
</dbReference>
<dbReference type="PROSITE" id="PS50994">
    <property type="entry name" value="INTEGRASE"/>
    <property type="match status" value="1"/>
</dbReference>
<keyword evidence="9" id="KW-0229">DNA integration</keyword>
<proteinExistence type="predicted"/>
<dbReference type="GO" id="GO:0046872">
    <property type="term" value="F:metal ion binding"/>
    <property type="evidence" value="ECO:0007669"/>
    <property type="project" value="UniProtKB-KW"/>
</dbReference>
<dbReference type="SUPFAM" id="SSF53098">
    <property type="entry name" value="Ribonuclease H-like"/>
    <property type="match status" value="1"/>
</dbReference>
<evidence type="ECO:0000256" key="3">
    <source>
        <dbReference type="ARBA" id="ARBA00022722"/>
    </source>
</evidence>
<feature type="compositionally biased region" description="Basic residues" evidence="15">
    <location>
        <begin position="40"/>
        <end position="53"/>
    </location>
</feature>
<keyword evidence="7" id="KW-0460">Magnesium</keyword>
<evidence type="ECO:0000313" key="17">
    <source>
        <dbReference type="EMBL" id="PLW13107.1"/>
    </source>
</evidence>
<evidence type="ECO:0000256" key="4">
    <source>
        <dbReference type="ARBA" id="ARBA00022723"/>
    </source>
</evidence>